<accession>A0A1H3ND36</accession>
<evidence type="ECO:0000313" key="2">
    <source>
        <dbReference type="EMBL" id="SDY86778.1"/>
    </source>
</evidence>
<sequence>MSEGASEEPGEDRFEVEPEDSDTDEQQSYDELELGGEANEPPDVFLDVPVLKVDEISLEVEDLRARVSLQAEVLDLLKLNVGVDAALGRVALEIKGVEAQALLKVRLDNVAAILDRVLKTIDRNPQILEHVTRGVESAAKGIGAGAGEAVKQVGGGAGEAVKQVGRGAGEAVEEVGGGAGEAVKQVGRGAGEAVEDVGETVEEVGETTRGAVEQVGRTVDQAVEDVGEAVGDKDTSRPTKGGQRPRERAGGKARRGAQAGTPTERWASGGPRREPPKRPRPTGRDVNQ</sequence>
<organism evidence="2 3">
    <name type="scientific">Saccharopolyspora shandongensis</name>
    <dbReference type="NCBI Taxonomy" id="418495"/>
    <lineage>
        <taxon>Bacteria</taxon>
        <taxon>Bacillati</taxon>
        <taxon>Actinomycetota</taxon>
        <taxon>Actinomycetes</taxon>
        <taxon>Pseudonocardiales</taxon>
        <taxon>Pseudonocardiaceae</taxon>
        <taxon>Saccharopolyspora</taxon>
    </lineage>
</organism>
<evidence type="ECO:0000256" key="1">
    <source>
        <dbReference type="SAM" id="MobiDB-lite"/>
    </source>
</evidence>
<reference evidence="3" key="1">
    <citation type="submission" date="2016-10" db="EMBL/GenBank/DDBJ databases">
        <authorList>
            <person name="Varghese N."/>
            <person name="Submissions S."/>
        </authorList>
    </citation>
    <scope>NUCLEOTIDE SEQUENCE [LARGE SCALE GENOMIC DNA]</scope>
    <source>
        <strain evidence="3">CGMCC 4.3530</strain>
    </source>
</reference>
<dbReference type="Gene3D" id="1.20.120.20">
    <property type="entry name" value="Apolipoprotein"/>
    <property type="match status" value="1"/>
</dbReference>
<dbReference type="EMBL" id="FNOK01000037">
    <property type="protein sequence ID" value="SDY86778.1"/>
    <property type="molecule type" value="Genomic_DNA"/>
</dbReference>
<keyword evidence="3" id="KW-1185">Reference proteome</keyword>
<gene>
    <name evidence="2" type="ORF">SAMN05216215_103769</name>
</gene>
<feature type="compositionally biased region" description="Acidic residues" evidence="1">
    <location>
        <begin position="1"/>
        <end position="10"/>
    </location>
</feature>
<name>A0A1H3ND36_9PSEU</name>
<protein>
    <submittedName>
        <fullName evidence="2">Uncharacterized protein</fullName>
    </submittedName>
</protein>
<dbReference type="Proteomes" id="UP000199529">
    <property type="component" value="Unassembled WGS sequence"/>
</dbReference>
<feature type="region of interest" description="Disordered" evidence="1">
    <location>
        <begin position="190"/>
        <end position="288"/>
    </location>
</feature>
<dbReference type="AlphaFoldDB" id="A0A1H3ND36"/>
<feature type="compositionally biased region" description="Acidic residues" evidence="1">
    <location>
        <begin position="17"/>
        <end position="34"/>
    </location>
</feature>
<evidence type="ECO:0000313" key="3">
    <source>
        <dbReference type="Proteomes" id="UP000199529"/>
    </source>
</evidence>
<proteinExistence type="predicted"/>
<dbReference type="STRING" id="418495.SAMN05216215_103769"/>
<feature type="compositionally biased region" description="Acidic residues" evidence="1">
    <location>
        <begin position="193"/>
        <end position="205"/>
    </location>
</feature>
<feature type="region of interest" description="Disordered" evidence="1">
    <location>
        <begin position="1"/>
        <end position="43"/>
    </location>
</feature>